<keyword evidence="1" id="KW-0805">Transcription regulation</keyword>
<dbReference type="GO" id="GO:0003677">
    <property type="term" value="F:DNA binding"/>
    <property type="evidence" value="ECO:0007669"/>
    <property type="project" value="UniProtKB-KW"/>
</dbReference>
<proteinExistence type="inferred from homology"/>
<accession>A0A1J5TTP9</accession>
<dbReference type="InterPro" id="IPR022691">
    <property type="entry name" value="Tscrpt_elong_fac_GreA/B_N"/>
</dbReference>
<dbReference type="PANTHER" id="PTHR30437">
    <property type="entry name" value="TRANSCRIPTION ELONGATION FACTOR GREA"/>
    <property type="match status" value="1"/>
</dbReference>
<dbReference type="Pfam" id="PF03449">
    <property type="entry name" value="GreA_GreB_N"/>
    <property type="match status" value="1"/>
</dbReference>
<keyword evidence="6" id="KW-0251">Elongation factor</keyword>
<dbReference type="GO" id="GO:0006354">
    <property type="term" value="P:DNA-templated transcription elongation"/>
    <property type="evidence" value="ECO:0007669"/>
    <property type="project" value="TreeGrafter"/>
</dbReference>
<dbReference type="FunFam" id="1.10.287.180:FF:000001">
    <property type="entry name" value="Transcription elongation factor GreA"/>
    <property type="match status" value="1"/>
</dbReference>
<comment type="caution">
    <text evidence="6">The sequence shown here is derived from an EMBL/GenBank/DDBJ whole genome shotgun (WGS) entry which is preliminary data.</text>
</comment>
<dbReference type="GO" id="GO:0003746">
    <property type="term" value="F:translation elongation factor activity"/>
    <property type="evidence" value="ECO:0007669"/>
    <property type="project" value="UniProtKB-KW"/>
</dbReference>
<feature type="domain" description="Transcription elongation factor GreA/GreB C-terminal" evidence="4">
    <location>
        <begin position="137"/>
        <end position="208"/>
    </location>
</feature>
<feature type="domain" description="Transcription elongation factor GreA/GreB N-terminal" evidence="5">
    <location>
        <begin position="57"/>
        <end position="127"/>
    </location>
</feature>
<dbReference type="AlphaFoldDB" id="A0A1J5TTP9"/>
<dbReference type="NCBIfam" id="NF002506">
    <property type="entry name" value="PRK01885.1"/>
    <property type="match status" value="1"/>
</dbReference>
<dbReference type="Gene3D" id="3.10.50.30">
    <property type="entry name" value="Transcription elongation factor, GreA/GreB, C-terminal domain"/>
    <property type="match status" value="1"/>
</dbReference>
<dbReference type="GO" id="GO:0032784">
    <property type="term" value="P:regulation of DNA-templated transcription elongation"/>
    <property type="evidence" value="ECO:0007669"/>
    <property type="project" value="InterPro"/>
</dbReference>
<dbReference type="InterPro" id="IPR023459">
    <property type="entry name" value="Tscrpt_elong_fac_GreA/B_fam"/>
</dbReference>
<evidence type="ECO:0000256" key="3">
    <source>
        <dbReference type="ARBA" id="ARBA00023163"/>
    </source>
</evidence>
<dbReference type="HAMAP" id="MF_00105">
    <property type="entry name" value="GreA_GreB"/>
    <property type="match status" value="1"/>
</dbReference>
<keyword evidence="3" id="KW-0804">Transcription</keyword>
<evidence type="ECO:0000256" key="2">
    <source>
        <dbReference type="ARBA" id="ARBA00023125"/>
    </source>
</evidence>
<dbReference type="InterPro" id="IPR028624">
    <property type="entry name" value="Tscrpt_elong_fac_GreA/B"/>
</dbReference>
<dbReference type="SUPFAM" id="SSF46557">
    <property type="entry name" value="GreA transcript cleavage protein, N-terminal domain"/>
    <property type="match status" value="1"/>
</dbReference>
<organism evidence="6">
    <name type="scientific">mine drainage metagenome</name>
    <dbReference type="NCBI Taxonomy" id="410659"/>
    <lineage>
        <taxon>unclassified sequences</taxon>
        <taxon>metagenomes</taxon>
        <taxon>ecological metagenomes</taxon>
    </lineage>
</organism>
<dbReference type="Gene3D" id="1.10.287.180">
    <property type="entry name" value="Transcription elongation factor, GreA/GreB, N-terminal domain"/>
    <property type="match status" value="1"/>
</dbReference>
<sequence length="214" mass="23979">MFSNIRTNVEGAFQLLFEPLIQTCYATTMSKAFTRDTDDEDDDELAPLPAIPAGTKNYITPAGYRRLKEEYMQLLDVERPALVQTVAWAASNGDRSENGDYIYGKKRLREIDRRLHFLAKRLENSEVIDPAQRQGCEQVFFGATVTVCHGDGTERTYSIVGIDEADVGSGRISWVSPLARTLLKARADDAVMLQLPDGVEELVVVEVVYRSIEL</sequence>
<name>A0A1J5TTP9_9ZZZZ</name>
<evidence type="ECO:0000259" key="4">
    <source>
        <dbReference type="Pfam" id="PF01272"/>
    </source>
</evidence>
<dbReference type="InterPro" id="IPR006358">
    <property type="entry name" value="Tscrpt_elong_fac_GreB"/>
</dbReference>
<dbReference type="InterPro" id="IPR036805">
    <property type="entry name" value="Tscrpt_elong_fac_GreA/B_N_sf"/>
</dbReference>
<dbReference type="EMBL" id="MLJW01000009">
    <property type="protein sequence ID" value="OIR15446.1"/>
    <property type="molecule type" value="Genomic_DNA"/>
</dbReference>
<dbReference type="InterPro" id="IPR001437">
    <property type="entry name" value="Tscrpt_elong_fac_GreA/B_C"/>
</dbReference>
<dbReference type="PANTHER" id="PTHR30437:SF6">
    <property type="entry name" value="TRANSCRIPTION ELONGATION FACTOR GREB"/>
    <property type="match status" value="1"/>
</dbReference>
<dbReference type="InterPro" id="IPR036953">
    <property type="entry name" value="GreA/GreB_C_sf"/>
</dbReference>
<dbReference type="HAMAP" id="MF_00930">
    <property type="entry name" value="GreB"/>
    <property type="match status" value="1"/>
</dbReference>
<dbReference type="SUPFAM" id="SSF54534">
    <property type="entry name" value="FKBP-like"/>
    <property type="match status" value="1"/>
</dbReference>
<keyword evidence="2" id="KW-0238">DNA-binding</keyword>
<keyword evidence="6" id="KW-0648">Protein biosynthesis</keyword>
<protein>
    <submittedName>
        <fullName evidence="6">Transcription elongation factor GreB</fullName>
    </submittedName>
</protein>
<dbReference type="NCBIfam" id="TIGR01461">
    <property type="entry name" value="greB"/>
    <property type="match status" value="1"/>
</dbReference>
<dbReference type="Pfam" id="PF01272">
    <property type="entry name" value="GreA_GreB"/>
    <property type="match status" value="1"/>
</dbReference>
<dbReference type="FunFam" id="3.10.50.30:FF:000001">
    <property type="entry name" value="Transcription elongation factor GreA"/>
    <property type="match status" value="1"/>
</dbReference>
<reference evidence="6" key="1">
    <citation type="submission" date="2016-10" db="EMBL/GenBank/DDBJ databases">
        <title>Sequence of Gallionella enrichment culture.</title>
        <authorList>
            <person name="Poehlein A."/>
            <person name="Muehling M."/>
            <person name="Daniel R."/>
        </authorList>
    </citation>
    <scope>NUCLEOTIDE SEQUENCE</scope>
</reference>
<evidence type="ECO:0000259" key="5">
    <source>
        <dbReference type="Pfam" id="PF03449"/>
    </source>
</evidence>
<evidence type="ECO:0000313" key="6">
    <source>
        <dbReference type="EMBL" id="OIR15446.1"/>
    </source>
</evidence>
<dbReference type="GO" id="GO:0070063">
    <property type="term" value="F:RNA polymerase binding"/>
    <property type="evidence" value="ECO:0007669"/>
    <property type="project" value="InterPro"/>
</dbReference>
<evidence type="ECO:0000256" key="1">
    <source>
        <dbReference type="ARBA" id="ARBA00023015"/>
    </source>
</evidence>
<gene>
    <name evidence="6" type="primary">greB_1</name>
    <name evidence="6" type="ORF">GALL_37680</name>
</gene>